<dbReference type="EMBL" id="LMVM01000038">
    <property type="protein sequence ID" value="PAV03387.1"/>
    <property type="molecule type" value="Genomic_DNA"/>
</dbReference>
<name>A0A2A2H1Y6_METBR</name>
<protein>
    <recommendedName>
        <fullName evidence="1">Carboxymuconolactone decarboxylase-like domain-containing protein</fullName>
    </recommendedName>
</protein>
<gene>
    <name evidence="2" type="ORF">ASJ80_00060</name>
</gene>
<reference evidence="2 3" key="1">
    <citation type="journal article" date="2017" name="BMC Genomics">
        <title>Genomic analysis of methanogenic archaea reveals a shift towards energy conservation.</title>
        <authorList>
            <person name="Gilmore S.P."/>
            <person name="Henske J.K."/>
            <person name="Sexton J.A."/>
            <person name="Solomon K.V."/>
            <person name="Seppala S."/>
            <person name="Yoo J.I."/>
            <person name="Huyett L.M."/>
            <person name="Pressman A."/>
            <person name="Cogan J.Z."/>
            <person name="Kivenson V."/>
            <person name="Peng X."/>
            <person name="Tan Y."/>
            <person name="Valentine D.L."/>
            <person name="O'Malley M.A."/>
        </authorList>
    </citation>
    <scope>NUCLEOTIDE SEQUENCE [LARGE SCALE GENOMIC DNA]</scope>
    <source>
        <strain evidence="2 3">M.o.H.</strain>
    </source>
</reference>
<dbReference type="Pfam" id="PF02627">
    <property type="entry name" value="CMD"/>
    <property type="match status" value="1"/>
</dbReference>
<dbReference type="Proteomes" id="UP000217784">
    <property type="component" value="Unassembled WGS sequence"/>
</dbReference>
<organism evidence="2 3">
    <name type="scientific">Methanobacterium bryantii</name>
    <dbReference type="NCBI Taxonomy" id="2161"/>
    <lineage>
        <taxon>Archaea</taxon>
        <taxon>Methanobacteriati</taxon>
        <taxon>Methanobacteriota</taxon>
        <taxon>Methanomada group</taxon>
        <taxon>Methanobacteria</taxon>
        <taxon>Methanobacteriales</taxon>
        <taxon>Methanobacteriaceae</taxon>
        <taxon>Methanobacterium</taxon>
    </lineage>
</organism>
<evidence type="ECO:0000259" key="1">
    <source>
        <dbReference type="Pfam" id="PF02627"/>
    </source>
</evidence>
<evidence type="ECO:0000313" key="3">
    <source>
        <dbReference type="Proteomes" id="UP000217784"/>
    </source>
</evidence>
<dbReference type="GO" id="GO:0051920">
    <property type="term" value="F:peroxiredoxin activity"/>
    <property type="evidence" value="ECO:0007669"/>
    <property type="project" value="InterPro"/>
</dbReference>
<feature type="domain" description="Carboxymuconolactone decarboxylase-like" evidence="1">
    <location>
        <begin position="19"/>
        <end position="101"/>
    </location>
</feature>
<dbReference type="Gene3D" id="1.20.1290.10">
    <property type="entry name" value="AhpD-like"/>
    <property type="match status" value="1"/>
</dbReference>
<keyword evidence="3" id="KW-1185">Reference proteome</keyword>
<evidence type="ECO:0000313" key="2">
    <source>
        <dbReference type="EMBL" id="PAV03387.1"/>
    </source>
</evidence>
<dbReference type="InterPro" id="IPR003779">
    <property type="entry name" value="CMD-like"/>
</dbReference>
<dbReference type="RefSeq" id="WP_069583258.1">
    <property type="nucleotide sequence ID" value="NZ_LMVM01000038.1"/>
</dbReference>
<dbReference type="SUPFAM" id="SSF69118">
    <property type="entry name" value="AhpD-like"/>
    <property type="match status" value="1"/>
</dbReference>
<dbReference type="PANTHER" id="PTHR33930">
    <property type="entry name" value="ALKYL HYDROPEROXIDE REDUCTASE AHPD"/>
    <property type="match status" value="1"/>
</dbReference>
<dbReference type="OrthoDB" id="73788at2157"/>
<sequence>MKEEVFFSKGMPHIKKDYPDLYEAIVHLNNAAYTGKTIDYKTQKLIAIAVNAAASDDRAIRKQMVSGMKELGITKDEIMDALRVVLLTAGKPAFTKSVAILYKLLEDPEMVKCIK</sequence>
<proteinExistence type="predicted"/>
<comment type="caution">
    <text evidence="2">The sequence shown here is derived from an EMBL/GenBank/DDBJ whole genome shotgun (WGS) entry which is preliminary data.</text>
</comment>
<dbReference type="PANTHER" id="PTHR33930:SF2">
    <property type="entry name" value="BLR3452 PROTEIN"/>
    <property type="match status" value="1"/>
</dbReference>
<dbReference type="AlphaFoldDB" id="A0A2A2H1Y6"/>
<accession>A0A2A2H1Y6</accession>
<dbReference type="InterPro" id="IPR029032">
    <property type="entry name" value="AhpD-like"/>
</dbReference>